<evidence type="ECO:0000313" key="7">
    <source>
        <dbReference type="Proteomes" id="UP000230709"/>
    </source>
</evidence>
<dbReference type="PANTHER" id="PTHR15238">
    <property type="entry name" value="54S RIBOSOMAL PROTEIN L39, MITOCHONDRIAL"/>
    <property type="match status" value="1"/>
</dbReference>
<dbReference type="SUPFAM" id="SSF57829">
    <property type="entry name" value="Zn-binding ribosomal proteins"/>
    <property type="match status" value="1"/>
</dbReference>
<dbReference type="STRING" id="595536.GCA_000178815_04245"/>
<evidence type="ECO:0000313" key="6">
    <source>
        <dbReference type="EMBL" id="ATQ67251.1"/>
    </source>
</evidence>
<evidence type="ECO:0000256" key="4">
    <source>
        <dbReference type="ARBA" id="ARBA00035176"/>
    </source>
</evidence>
<dbReference type="EMBL" id="CP023737">
    <property type="protein sequence ID" value="ATQ67251.1"/>
    <property type="molecule type" value="Genomic_DNA"/>
</dbReference>
<dbReference type="PANTHER" id="PTHR15238:SF1">
    <property type="entry name" value="LARGE RIBOSOMAL SUBUNIT PROTEIN BL33M"/>
    <property type="match status" value="1"/>
</dbReference>
<dbReference type="InterPro" id="IPR038584">
    <property type="entry name" value="Ribosomal_bL33_sf"/>
</dbReference>
<dbReference type="InterPro" id="IPR011332">
    <property type="entry name" value="Ribosomal_zn-bd"/>
</dbReference>
<evidence type="ECO:0000256" key="2">
    <source>
        <dbReference type="ARBA" id="ARBA00022980"/>
    </source>
</evidence>
<dbReference type="RefSeq" id="WP_003612885.1">
    <property type="nucleotide sequence ID" value="NZ_ADVE02000001.1"/>
</dbReference>
<evidence type="ECO:0000256" key="5">
    <source>
        <dbReference type="HAMAP-Rule" id="MF_00294"/>
    </source>
</evidence>
<dbReference type="GO" id="GO:0022625">
    <property type="term" value="C:cytosolic large ribosomal subunit"/>
    <property type="evidence" value="ECO:0007669"/>
    <property type="project" value="TreeGrafter"/>
</dbReference>
<dbReference type="PROSITE" id="PS00582">
    <property type="entry name" value="RIBOSOMAL_L33"/>
    <property type="match status" value="1"/>
</dbReference>
<dbReference type="GO" id="GO:0006412">
    <property type="term" value="P:translation"/>
    <property type="evidence" value="ECO:0007669"/>
    <property type="project" value="UniProtKB-UniRule"/>
</dbReference>
<dbReference type="Pfam" id="PF00471">
    <property type="entry name" value="Ribosomal_L33"/>
    <property type="match status" value="1"/>
</dbReference>
<dbReference type="InterPro" id="IPR001705">
    <property type="entry name" value="Ribosomal_bL33"/>
</dbReference>
<dbReference type="NCBIfam" id="NF001860">
    <property type="entry name" value="PRK00595.1"/>
    <property type="match status" value="1"/>
</dbReference>
<proteinExistence type="inferred from homology"/>
<dbReference type="AlphaFoldDB" id="A0A2D2CWW2"/>
<dbReference type="Proteomes" id="UP000230709">
    <property type="component" value="Chromosome"/>
</dbReference>
<comment type="similarity">
    <text evidence="1 5">Belongs to the bacterial ribosomal protein bL33 family.</text>
</comment>
<protein>
    <recommendedName>
        <fullName evidence="4 5">Large ribosomal subunit protein bL33</fullName>
    </recommendedName>
</protein>
<name>A0A2D2CWW2_METT3</name>
<evidence type="ECO:0000256" key="3">
    <source>
        <dbReference type="ARBA" id="ARBA00023274"/>
    </source>
</evidence>
<sequence length="55" mass="6391">MAKSAMIKIKLLSTADTGTFYVTKKNARTKTEKLVFKKYDPVVRKHVEFKETKIK</sequence>
<organism evidence="6 7">
    <name type="scientific">Methylosinus trichosporium (strain ATCC 35070 / NCIMB 11131 / UNIQEM 75 / OB3b)</name>
    <dbReference type="NCBI Taxonomy" id="595536"/>
    <lineage>
        <taxon>Bacteria</taxon>
        <taxon>Pseudomonadati</taxon>
        <taxon>Pseudomonadota</taxon>
        <taxon>Alphaproteobacteria</taxon>
        <taxon>Hyphomicrobiales</taxon>
        <taxon>Methylocystaceae</taxon>
        <taxon>Methylosinus</taxon>
    </lineage>
</organism>
<keyword evidence="7" id="KW-1185">Reference proteome</keyword>
<reference evidence="7" key="1">
    <citation type="submission" date="2017-10" db="EMBL/GenBank/DDBJ databases">
        <title>Completed PacBio SMRT sequence of Methylosinus trichosporium OB3b reveals presence of a third large plasmid.</title>
        <authorList>
            <person name="Charles T.C."/>
            <person name="Lynch M.D.J."/>
            <person name="Heil J.R."/>
            <person name="Cheng J."/>
        </authorList>
    </citation>
    <scope>NUCLEOTIDE SEQUENCE [LARGE SCALE GENOMIC DNA]</scope>
    <source>
        <strain evidence="7">OB3b</strain>
    </source>
</reference>
<accession>A0A2D2CWW2</accession>
<keyword evidence="2 5" id="KW-0689">Ribosomal protein</keyword>
<dbReference type="KEGG" id="mtw:CQW49_04580"/>
<dbReference type="HAMAP" id="MF_00294">
    <property type="entry name" value="Ribosomal_bL33"/>
    <property type="match status" value="1"/>
</dbReference>
<dbReference type="NCBIfam" id="TIGR01023">
    <property type="entry name" value="rpmG_bact"/>
    <property type="match status" value="1"/>
</dbReference>
<dbReference type="GO" id="GO:0003735">
    <property type="term" value="F:structural constituent of ribosome"/>
    <property type="evidence" value="ECO:0007669"/>
    <property type="project" value="InterPro"/>
</dbReference>
<gene>
    <name evidence="5 6" type="primary">rpmG</name>
    <name evidence="6" type="ORF">CQW49_04580</name>
</gene>
<keyword evidence="3 5" id="KW-0687">Ribonucleoprotein</keyword>
<dbReference type="Gene3D" id="2.20.28.120">
    <property type="entry name" value="Ribosomal protein L33"/>
    <property type="match status" value="1"/>
</dbReference>
<dbReference type="InterPro" id="IPR018264">
    <property type="entry name" value="Ribosomal_bL33_CS"/>
</dbReference>
<evidence type="ECO:0000256" key="1">
    <source>
        <dbReference type="ARBA" id="ARBA00007596"/>
    </source>
</evidence>